<dbReference type="EMBL" id="OZ034822">
    <property type="protein sequence ID" value="CAL1414784.1"/>
    <property type="molecule type" value="Genomic_DNA"/>
</dbReference>
<reference evidence="2 3" key="1">
    <citation type="submission" date="2024-04" db="EMBL/GenBank/DDBJ databases">
        <authorList>
            <person name="Fracassetti M."/>
        </authorList>
    </citation>
    <scope>NUCLEOTIDE SEQUENCE [LARGE SCALE GENOMIC DNA]</scope>
</reference>
<evidence type="ECO:0000313" key="2">
    <source>
        <dbReference type="EMBL" id="CAL1414784.1"/>
    </source>
</evidence>
<gene>
    <name evidence="2" type="ORF">LTRI10_LOCUS53923</name>
</gene>
<evidence type="ECO:0008006" key="4">
    <source>
        <dbReference type="Google" id="ProtNLM"/>
    </source>
</evidence>
<feature type="region of interest" description="Disordered" evidence="1">
    <location>
        <begin position="33"/>
        <end position="66"/>
    </location>
</feature>
<evidence type="ECO:0000313" key="3">
    <source>
        <dbReference type="Proteomes" id="UP001497516"/>
    </source>
</evidence>
<protein>
    <recommendedName>
        <fullName evidence="4">Secreted protein</fullName>
    </recommendedName>
</protein>
<accession>A0AAV2GVR5</accession>
<keyword evidence="3" id="KW-1185">Reference proteome</keyword>
<sequence>MGASLLIPLLPPSDSRSPSLPVAVVGWLAADGGRKAGSSGRGDGTSGRAGGCWGLGAGDSWGRREG</sequence>
<evidence type="ECO:0000256" key="1">
    <source>
        <dbReference type="SAM" id="MobiDB-lite"/>
    </source>
</evidence>
<name>A0AAV2GVR5_9ROSI</name>
<feature type="compositionally biased region" description="Gly residues" evidence="1">
    <location>
        <begin position="39"/>
        <end position="59"/>
    </location>
</feature>
<dbReference type="AlphaFoldDB" id="A0AAV2GVR5"/>
<organism evidence="2 3">
    <name type="scientific">Linum trigynum</name>
    <dbReference type="NCBI Taxonomy" id="586398"/>
    <lineage>
        <taxon>Eukaryota</taxon>
        <taxon>Viridiplantae</taxon>
        <taxon>Streptophyta</taxon>
        <taxon>Embryophyta</taxon>
        <taxon>Tracheophyta</taxon>
        <taxon>Spermatophyta</taxon>
        <taxon>Magnoliopsida</taxon>
        <taxon>eudicotyledons</taxon>
        <taxon>Gunneridae</taxon>
        <taxon>Pentapetalae</taxon>
        <taxon>rosids</taxon>
        <taxon>fabids</taxon>
        <taxon>Malpighiales</taxon>
        <taxon>Linaceae</taxon>
        <taxon>Linum</taxon>
    </lineage>
</organism>
<proteinExistence type="predicted"/>
<dbReference type="Proteomes" id="UP001497516">
    <property type="component" value="Chromosome 9"/>
</dbReference>